<evidence type="ECO:0000313" key="2">
    <source>
        <dbReference type="Proteomes" id="UP000014463"/>
    </source>
</evidence>
<dbReference type="InterPro" id="IPR011664">
    <property type="entry name" value="Abi_system_AbiD/AbiF-like"/>
</dbReference>
<dbReference type="PATRIC" id="fig|1121939.11.peg.4427"/>
<dbReference type="PIRSF" id="PIRSF034934">
    <property type="entry name" value="AbiF_AbiD"/>
    <property type="match status" value="1"/>
</dbReference>
<proteinExistence type="predicted"/>
<organism evidence="1 2">
    <name type="scientific">Litchfieldella anticariensis (strain DSM 16096 / CECT 5854 / CIP 108499 / LMG 22089 / FP35)</name>
    <name type="common">Halomonas anticariensis</name>
    <dbReference type="NCBI Taxonomy" id="1121939"/>
    <lineage>
        <taxon>Bacteria</taxon>
        <taxon>Pseudomonadati</taxon>
        <taxon>Pseudomonadota</taxon>
        <taxon>Gammaproteobacteria</taxon>
        <taxon>Oceanospirillales</taxon>
        <taxon>Halomonadaceae</taxon>
        <taxon>Litchfieldella</taxon>
    </lineage>
</organism>
<dbReference type="Pfam" id="PF07751">
    <property type="entry name" value="Abi_2"/>
    <property type="match status" value="1"/>
</dbReference>
<dbReference type="RefSeq" id="WP_016418927.1">
    <property type="nucleotide sequence ID" value="NZ_KE332395.1"/>
</dbReference>
<reference evidence="1 2" key="1">
    <citation type="journal article" date="2013" name="Genome Announc.">
        <title>Draft genome sequence of the moderately halophilic gammaproteobacterium Halomonas anticariensis FP35.</title>
        <authorList>
            <person name="Tahrioui A."/>
            <person name="Quesada E."/>
            <person name="Llamas I."/>
        </authorList>
    </citation>
    <scope>NUCLEOTIDE SEQUENCE [LARGE SCALE GENOMIC DNA]</scope>
    <source>
        <strain evidence="2">DSM 16096 / CECT 5854 / LMG 22089 / FP35</strain>
    </source>
</reference>
<name>S2KIG5_LITA3</name>
<dbReference type="STRING" id="1121939.L861_14585"/>
<dbReference type="InterPro" id="IPR017034">
    <property type="entry name" value="Abi_system_AbiD/AbiF"/>
</dbReference>
<keyword evidence="2" id="KW-1185">Reference proteome</keyword>
<dbReference type="OrthoDB" id="5363652at2"/>
<sequence>MKYDKPALTYVEQLARLKQRGMQVGDEPRALHYLAHLNYYRLAAYWLPFEEDHDSHRFRQGTCFETILDHYLFDRELRLLLLDAIERVEVSVRGHFAYQIGSRHGAHSLLQSHLFKDSGRWCYRNGLAGLLRDVQSNREIFIKHFRDQYEEPLPPIWAVVEIMSFGQLSKWIDHLAHREDRNAISRVYGLDERLLISFLHHLSVVRNHCAHHARLWNRELAVKFVLPRDPKELGESLVSLPGESRQRRLYNTLTMLAYLLDCISRHHHFRQRLAELMERYAIDVGWMGFPEDWQSRPLWSH</sequence>
<evidence type="ECO:0000313" key="1">
    <source>
        <dbReference type="EMBL" id="EPC00153.1"/>
    </source>
</evidence>
<gene>
    <name evidence="1" type="ORF">L861_14585</name>
</gene>
<dbReference type="eggNOG" id="COG4823">
    <property type="taxonomic scope" value="Bacteria"/>
</dbReference>
<evidence type="ECO:0008006" key="3">
    <source>
        <dbReference type="Google" id="ProtNLM"/>
    </source>
</evidence>
<comment type="caution">
    <text evidence="1">The sequence shown here is derived from an EMBL/GenBank/DDBJ whole genome shotgun (WGS) entry which is preliminary data.</text>
</comment>
<dbReference type="Proteomes" id="UP000014463">
    <property type="component" value="Unassembled WGS sequence"/>
</dbReference>
<dbReference type="EMBL" id="ASTJ01000043">
    <property type="protein sequence ID" value="EPC00153.1"/>
    <property type="molecule type" value="Genomic_DNA"/>
</dbReference>
<accession>S2KIG5</accession>
<dbReference type="AlphaFoldDB" id="S2KIG5"/>
<protein>
    <recommendedName>
        <fullName evidence="3">DNA-binding protein</fullName>
    </recommendedName>
</protein>